<reference evidence="1" key="1">
    <citation type="submission" date="2020-08" db="EMBL/GenBank/DDBJ databases">
        <title>Spodoptera exigua strain:BAW_Kor-Di-RS1 Genome sequencing and assembly.</title>
        <authorList>
            <person name="Kim J."/>
            <person name="Nam H.Y."/>
            <person name="Kwon M."/>
            <person name="Choi J.H."/>
            <person name="Cho S.R."/>
            <person name="Kim G.-H."/>
        </authorList>
    </citation>
    <scope>NUCLEOTIDE SEQUENCE</scope>
    <source>
        <strain evidence="1">BAW_Kor-Di-RS1</strain>
        <tissue evidence="1">Whole-body</tissue>
    </source>
</reference>
<dbReference type="EMBL" id="JACKWZ010000259">
    <property type="protein sequence ID" value="KAF9410528.1"/>
    <property type="molecule type" value="Genomic_DNA"/>
</dbReference>
<keyword evidence="2" id="KW-1185">Reference proteome</keyword>
<accession>A0A835GB59</accession>
<organism evidence="1 2">
    <name type="scientific">Spodoptera exigua</name>
    <name type="common">Beet armyworm</name>
    <name type="synonym">Noctua fulgens</name>
    <dbReference type="NCBI Taxonomy" id="7107"/>
    <lineage>
        <taxon>Eukaryota</taxon>
        <taxon>Metazoa</taxon>
        <taxon>Ecdysozoa</taxon>
        <taxon>Arthropoda</taxon>
        <taxon>Hexapoda</taxon>
        <taxon>Insecta</taxon>
        <taxon>Pterygota</taxon>
        <taxon>Neoptera</taxon>
        <taxon>Endopterygota</taxon>
        <taxon>Lepidoptera</taxon>
        <taxon>Glossata</taxon>
        <taxon>Ditrysia</taxon>
        <taxon>Noctuoidea</taxon>
        <taxon>Noctuidae</taxon>
        <taxon>Amphipyrinae</taxon>
        <taxon>Spodoptera</taxon>
    </lineage>
</organism>
<dbReference type="AlphaFoldDB" id="A0A835GB59"/>
<evidence type="ECO:0000313" key="2">
    <source>
        <dbReference type="Proteomes" id="UP000648187"/>
    </source>
</evidence>
<proteinExistence type="predicted"/>
<comment type="caution">
    <text evidence="1">The sequence shown here is derived from an EMBL/GenBank/DDBJ whole genome shotgun (WGS) entry which is preliminary data.</text>
</comment>
<gene>
    <name evidence="1" type="ORF">HW555_010425</name>
</gene>
<protein>
    <submittedName>
        <fullName evidence="1">Uncharacterized protein</fullName>
    </submittedName>
</protein>
<evidence type="ECO:0000313" key="1">
    <source>
        <dbReference type="EMBL" id="KAF9410528.1"/>
    </source>
</evidence>
<name>A0A835GB59_SPOEX</name>
<dbReference type="Proteomes" id="UP000648187">
    <property type="component" value="Unassembled WGS sequence"/>
</dbReference>
<sequence length="70" mass="7524">MHVRCISSAARRGHEWGLDVCNRFLVWRESTAGGGEDPCSAALGGLRAAAADTRPAFHGQSVCEIMPLNR</sequence>